<dbReference type="STRING" id="946362.F2U2L9"/>
<dbReference type="PROSITE" id="PS51444">
    <property type="entry name" value="FH2"/>
    <property type="match status" value="1"/>
</dbReference>
<gene>
    <name evidence="5" type="ORF">PTSG_02093</name>
</gene>
<dbReference type="GeneID" id="16077169"/>
<dbReference type="SMART" id="SM01139">
    <property type="entry name" value="Drf_FH3"/>
    <property type="match status" value="1"/>
</dbReference>
<dbReference type="AlphaFoldDB" id="F2U2L9"/>
<evidence type="ECO:0008006" key="7">
    <source>
        <dbReference type="Google" id="ProtNLM"/>
    </source>
</evidence>
<dbReference type="InterPro" id="IPR011989">
    <property type="entry name" value="ARM-like"/>
</dbReference>
<dbReference type="InterPro" id="IPR014768">
    <property type="entry name" value="GBD/FH3_dom"/>
</dbReference>
<dbReference type="PRINTS" id="PR00828">
    <property type="entry name" value="FORMIN"/>
</dbReference>
<evidence type="ECO:0000256" key="1">
    <source>
        <dbReference type="ARBA" id="ARBA00023449"/>
    </source>
</evidence>
<feature type="region of interest" description="Disordered" evidence="2">
    <location>
        <begin position="1"/>
        <end position="41"/>
    </location>
</feature>
<organism evidence="5 6">
    <name type="scientific">Salpingoeca rosetta (strain ATCC 50818 / BSB-021)</name>
    <dbReference type="NCBI Taxonomy" id="946362"/>
    <lineage>
        <taxon>Eukaryota</taxon>
        <taxon>Choanoflagellata</taxon>
        <taxon>Craspedida</taxon>
        <taxon>Salpingoecidae</taxon>
        <taxon>Salpingoeca</taxon>
    </lineage>
</organism>
<comment type="similarity">
    <text evidence="1">Belongs to the formin homology family.</text>
</comment>
<dbReference type="GO" id="GO:0051015">
    <property type="term" value="F:actin filament binding"/>
    <property type="evidence" value="ECO:0007669"/>
    <property type="project" value="TreeGrafter"/>
</dbReference>
<dbReference type="GO" id="GO:0008360">
    <property type="term" value="P:regulation of cell shape"/>
    <property type="evidence" value="ECO:0007669"/>
    <property type="project" value="TreeGrafter"/>
</dbReference>
<keyword evidence="6" id="KW-1185">Reference proteome</keyword>
<dbReference type="OrthoDB" id="1668162at2759"/>
<accession>F2U2L9</accession>
<protein>
    <recommendedName>
        <fullName evidence="7">FH2 domain-containing protein</fullName>
    </recommendedName>
</protein>
<dbReference type="Proteomes" id="UP000007799">
    <property type="component" value="Unassembled WGS sequence"/>
</dbReference>
<feature type="domain" description="GBD/FH3" evidence="3">
    <location>
        <begin position="38"/>
        <end position="431"/>
    </location>
</feature>
<dbReference type="OMA" id="ANNCAIM"/>
<feature type="domain" description="FH2" evidence="4">
    <location>
        <begin position="543"/>
        <end position="926"/>
    </location>
</feature>
<dbReference type="InParanoid" id="F2U2L9"/>
<evidence type="ECO:0000259" key="4">
    <source>
        <dbReference type="PROSITE" id="PS51444"/>
    </source>
</evidence>
<dbReference type="InterPro" id="IPR015425">
    <property type="entry name" value="FH2_Formin"/>
</dbReference>
<dbReference type="Gene3D" id="1.20.58.2220">
    <property type="entry name" value="Formin, FH2 domain"/>
    <property type="match status" value="1"/>
</dbReference>
<dbReference type="SUPFAM" id="SSF48371">
    <property type="entry name" value="ARM repeat"/>
    <property type="match status" value="1"/>
</dbReference>
<dbReference type="SMART" id="SM00498">
    <property type="entry name" value="FH2"/>
    <property type="match status" value="1"/>
</dbReference>
<sequence>MPLEGGDAAAGRSSPRMPARISKAQISEPSLNPPQEVTNMPEKEELDRLFRQLMESMNVSPEHEQDLLAMSDERKWNLIRKNAQKKEALPPDYFCDQLRRHLDPDLRKKRVKKEKLKGLEPTFSLLKKLEVALRTNHAGWTEEFCDHPNTGHLLLVQFLEALPAMLESKATAPALMKEEEEHHLCVLCVKALMKHDYGFRKVVQEAGFLYRIVRCFTSTNPRTRVAVMQIMAVVANNPSGGAVRAVEAFHHLSLHLGDTAHFASVVDRLREDSMDEDLSTACMTCFLSMINNAPDLNMLVYVQTDLEQAGIADVLPALENHYSNRVRGLVEEYANKMLNVDSIVSSRDEQRELYLQASDQVKALQATLDDVTKQRDELRQLHKEAQIKASDLQDRLKLSRREAEQLTESMERMQAEMQKQSQLIADQERQIKEVEEHAMRTAEQLRQQQRLFKRQSFRVGERTGGKPEPESGDKDGAAAGTEDSTAAGGTIPPPPPAPPLPNGIPAPPPPPPPPMGPDGATGLPPPPPPPLMSYSYAPPGMKPKPRITPNVALPMLNWVPLRNVTGTIFEELDDQPIIEAFDFAEFEQEFKVKAVTKVLDQAKIQNKRKKERVTVLEPNRAQNLVITVRRIGLDYEDLRQTILSTDISMLPAEHAELLLNYIPDDEEVAALEKHKHQKERFAEAERFMFEMLSVDRYESRLRVMAYIGYFDELVLTVVPQMEAVISASECLINSASFRKLLEIILAFGNYMNSAKRGSAYGFKLATFDRLLDTKSHDRKQTLLHYLVHTVEDRFPQVERFLDELASLPDAARVSLVTLTSDVQGLRKGIDLILYEREKQQNNYIIYSFYANAVNKVGRITERYKVMVESYRSVCELYNENPEKLEPFEFFSVFAKFTENYMKAKEDNRRRQATRAAKQQQRGVDAAPGVHPEGSLVPVQHIRNDDIALPSHPVLNINSKRL</sequence>
<reference evidence="5" key="1">
    <citation type="submission" date="2009-08" db="EMBL/GenBank/DDBJ databases">
        <title>Annotation of Salpingoeca rosetta.</title>
        <authorList>
            <consortium name="The Broad Institute Genome Sequencing Platform"/>
            <person name="Russ C."/>
            <person name="Cuomo C."/>
            <person name="Burger G."/>
            <person name="Gray M.W."/>
            <person name="Holland P.W.H."/>
            <person name="King N."/>
            <person name="Lang F.B.F."/>
            <person name="Roger A.J."/>
            <person name="Ruiz-Trillo I."/>
            <person name="Young S.K."/>
            <person name="Zeng Q."/>
            <person name="Gargeya S."/>
            <person name="Alvarado L."/>
            <person name="Berlin A."/>
            <person name="Chapman S.B."/>
            <person name="Chen Z."/>
            <person name="Freedman E."/>
            <person name="Gellesch M."/>
            <person name="Goldberg J."/>
            <person name="Griggs A."/>
            <person name="Gujja S."/>
            <person name="Heilman E."/>
            <person name="Heiman D."/>
            <person name="Howarth C."/>
            <person name="Mehta T."/>
            <person name="Neiman D."/>
            <person name="Pearson M."/>
            <person name="Roberts A."/>
            <person name="Saif S."/>
            <person name="Shea T."/>
            <person name="Shenoy N."/>
            <person name="Sisk P."/>
            <person name="Stolte C."/>
            <person name="Sykes S."/>
            <person name="White J."/>
            <person name="Yandava C."/>
            <person name="Haas B."/>
            <person name="Nusbaum C."/>
            <person name="Birren B."/>
        </authorList>
    </citation>
    <scope>NUCLEOTIDE SEQUENCE</scope>
    <source>
        <strain evidence="5">ATCC 50818</strain>
    </source>
</reference>
<dbReference type="GO" id="GO:0016477">
    <property type="term" value="P:cell migration"/>
    <property type="evidence" value="ECO:0007669"/>
    <property type="project" value="TreeGrafter"/>
</dbReference>
<evidence type="ECO:0000259" key="3">
    <source>
        <dbReference type="PROSITE" id="PS51232"/>
    </source>
</evidence>
<dbReference type="GO" id="GO:0045010">
    <property type="term" value="P:actin nucleation"/>
    <property type="evidence" value="ECO:0007669"/>
    <property type="project" value="InterPro"/>
</dbReference>
<dbReference type="InterPro" id="IPR010473">
    <property type="entry name" value="GTPase-bd"/>
</dbReference>
<dbReference type="GO" id="GO:0005829">
    <property type="term" value="C:cytosol"/>
    <property type="evidence" value="ECO:0007669"/>
    <property type="project" value="TreeGrafter"/>
</dbReference>
<feature type="compositionally biased region" description="Polar residues" evidence="2">
    <location>
        <begin position="24"/>
        <end position="38"/>
    </location>
</feature>
<dbReference type="Gene3D" id="1.25.10.10">
    <property type="entry name" value="Leucine-rich Repeat Variant"/>
    <property type="match status" value="1"/>
</dbReference>
<evidence type="ECO:0000313" key="6">
    <source>
        <dbReference type="Proteomes" id="UP000007799"/>
    </source>
</evidence>
<dbReference type="Pfam" id="PF06371">
    <property type="entry name" value="Drf_GBD"/>
    <property type="match status" value="1"/>
</dbReference>
<evidence type="ECO:0000313" key="5">
    <source>
        <dbReference type="EMBL" id="EGD81374.1"/>
    </source>
</evidence>
<feature type="compositionally biased region" description="Basic and acidic residues" evidence="2">
    <location>
        <begin position="459"/>
        <end position="476"/>
    </location>
</feature>
<proteinExistence type="inferred from homology"/>
<dbReference type="RefSeq" id="XP_004996578.1">
    <property type="nucleotide sequence ID" value="XM_004996521.1"/>
</dbReference>
<dbReference type="InterPro" id="IPR001265">
    <property type="entry name" value="Formin_Cappuccino_subfam"/>
</dbReference>
<dbReference type="FunCoup" id="F2U2L9">
    <property type="interactions" value="1177"/>
</dbReference>
<dbReference type="InterPro" id="IPR016024">
    <property type="entry name" value="ARM-type_fold"/>
</dbReference>
<dbReference type="PANTHER" id="PTHR45857:SF4">
    <property type="entry name" value="FORMIN-LIKE PROTEIN"/>
    <property type="match status" value="1"/>
</dbReference>
<feature type="compositionally biased region" description="Pro residues" evidence="2">
    <location>
        <begin position="491"/>
        <end position="516"/>
    </location>
</feature>
<feature type="region of interest" description="Disordered" evidence="2">
    <location>
        <begin position="904"/>
        <end position="931"/>
    </location>
</feature>
<dbReference type="InterPro" id="IPR042201">
    <property type="entry name" value="FH2_Formin_sf"/>
</dbReference>
<dbReference type="eggNOG" id="KOG1923">
    <property type="taxonomic scope" value="Eukaryota"/>
</dbReference>
<dbReference type="Pfam" id="PF02181">
    <property type="entry name" value="FH2"/>
    <property type="match status" value="1"/>
</dbReference>
<dbReference type="InterPro" id="IPR010472">
    <property type="entry name" value="FH3_dom"/>
</dbReference>
<dbReference type="EMBL" id="GL832959">
    <property type="protein sequence ID" value="EGD81374.1"/>
    <property type="molecule type" value="Genomic_DNA"/>
</dbReference>
<dbReference type="PANTHER" id="PTHR45857">
    <property type="entry name" value="FORMIN-LIKE PROTEIN"/>
    <property type="match status" value="1"/>
</dbReference>
<dbReference type="SMART" id="SM01140">
    <property type="entry name" value="Drf_GBD"/>
    <property type="match status" value="1"/>
</dbReference>
<dbReference type="GO" id="GO:0030866">
    <property type="term" value="P:cortical actin cytoskeleton organization"/>
    <property type="evidence" value="ECO:0007669"/>
    <property type="project" value="TreeGrafter"/>
</dbReference>
<dbReference type="GO" id="GO:0031267">
    <property type="term" value="F:small GTPase binding"/>
    <property type="evidence" value="ECO:0007669"/>
    <property type="project" value="InterPro"/>
</dbReference>
<dbReference type="GO" id="GO:0008017">
    <property type="term" value="F:microtubule binding"/>
    <property type="evidence" value="ECO:0007669"/>
    <property type="project" value="InterPro"/>
</dbReference>
<evidence type="ECO:0000256" key="2">
    <source>
        <dbReference type="SAM" id="MobiDB-lite"/>
    </source>
</evidence>
<dbReference type="PROSITE" id="PS51232">
    <property type="entry name" value="GBD_FH3"/>
    <property type="match status" value="1"/>
</dbReference>
<dbReference type="KEGG" id="sre:PTSG_02093"/>
<feature type="region of interest" description="Disordered" evidence="2">
    <location>
        <begin position="450"/>
        <end position="537"/>
    </location>
</feature>
<dbReference type="GO" id="GO:0005884">
    <property type="term" value="C:actin filament"/>
    <property type="evidence" value="ECO:0007669"/>
    <property type="project" value="InterPro"/>
</dbReference>
<dbReference type="InterPro" id="IPR043592">
    <property type="entry name" value="FMNL_animal"/>
</dbReference>
<name>F2U2L9_SALR5</name>
<dbReference type="SUPFAM" id="SSF101447">
    <property type="entry name" value="Formin homology 2 domain (FH2 domain)"/>
    <property type="match status" value="1"/>
</dbReference>